<evidence type="ECO:0000313" key="2">
    <source>
        <dbReference type="EMBL" id="MBL6448383.1"/>
    </source>
</evidence>
<dbReference type="SUPFAM" id="SSF82771">
    <property type="entry name" value="GIY-YIG endonuclease"/>
    <property type="match status" value="1"/>
</dbReference>
<dbReference type="EMBL" id="JAEUGD010000061">
    <property type="protein sequence ID" value="MBL6448383.1"/>
    <property type="molecule type" value="Genomic_DNA"/>
</dbReference>
<feature type="domain" description="GIY-YIG" evidence="1">
    <location>
        <begin position="86"/>
        <end position="130"/>
    </location>
</feature>
<proteinExistence type="predicted"/>
<accession>A0A937KFP0</accession>
<dbReference type="Pfam" id="PF01541">
    <property type="entry name" value="GIY-YIG"/>
    <property type="match status" value="1"/>
</dbReference>
<keyword evidence="3" id="KW-1185">Reference proteome</keyword>
<evidence type="ECO:0000259" key="1">
    <source>
        <dbReference type="Pfam" id="PF01541"/>
    </source>
</evidence>
<dbReference type="InterPro" id="IPR035901">
    <property type="entry name" value="GIY-YIG_endonuc_sf"/>
</dbReference>
<protein>
    <submittedName>
        <fullName evidence="2">GIY-YIG nuclease family protein</fullName>
    </submittedName>
</protein>
<dbReference type="RefSeq" id="WP_202857920.1">
    <property type="nucleotide sequence ID" value="NZ_JAEUGD010000061.1"/>
</dbReference>
<dbReference type="Proteomes" id="UP000614216">
    <property type="component" value="Unassembled WGS sequence"/>
</dbReference>
<dbReference type="InterPro" id="IPR000305">
    <property type="entry name" value="GIY-YIG_endonuc"/>
</dbReference>
<evidence type="ECO:0000313" key="3">
    <source>
        <dbReference type="Proteomes" id="UP000614216"/>
    </source>
</evidence>
<organism evidence="2 3">
    <name type="scientific">Fulvivirga marina</name>
    <dbReference type="NCBI Taxonomy" id="2494733"/>
    <lineage>
        <taxon>Bacteria</taxon>
        <taxon>Pseudomonadati</taxon>
        <taxon>Bacteroidota</taxon>
        <taxon>Cytophagia</taxon>
        <taxon>Cytophagales</taxon>
        <taxon>Fulvivirgaceae</taxon>
        <taxon>Fulvivirga</taxon>
    </lineage>
</organism>
<dbReference type="AlphaFoldDB" id="A0A937KFP0"/>
<name>A0A937KFP0_9BACT</name>
<gene>
    <name evidence="2" type="ORF">JMN32_18865</name>
</gene>
<comment type="caution">
    <text evidence="2">The sequence shown here is derived from an EMBL/GenBank/DDBJ whole genome shotgun (WGS) entry which is preliminary data.</text>
</comment>
<reference evidence="2" key="1">
    <citation type="submission" date="2021-01" db="EMBL/GenBank/DDBJ databases">
        <title>Fulvivirga kasyanovii gen. nov., sp nov., a novel member of the phylum Bacteroidetes isolated from seawater in a mussel farm.</title>
        <authorList>
            <person name="Zhao L.-H."/>
            <person name="Wang Z.-J."/>
        </authorList>
    </citation>
    <scope>NUCLEOTIDE SEQUENCE</scope>
    <source>
        <strain evidence="2">29W222</strain>
    </source>
</reference>
<sequence length="199" mass="23746">MENSPTINYAGETVPISNDLIAKCQAHVSGLSSKNKYKFEELFFPVKNEYHRNTSIWLSIYNNWDKDEYKEAEKPESEQRSKNEVKGLYIFYENHKAIYVGISRKILRRLKNHFRGTTHNEASLVYLMLRDKHDKKHKLYKGNRSDLKLFEDEREMVQTEMLANWKIAIIPIEDNYEMYLTELLIACELKTKWNTFETH</sequence>